<feature type="transmembrane region" description="Helical" evidence="8">
    <location>
        <begin position="74"/>
        <end position="96"/>
    </location>
</feature>
<dbReference type="RefSeq" id="WP_094154830.1">
    <property type="nucleotide sequence ID" value="NZ_CP020028.1"/>
</dbReference>
<dbReference type="OrthoDB" id="2666767at2"/>
<evidence type="ECO:0000256" key="8">
    <source>
        <dbReference type="SAM" id="Phobius"/>
    </source>
</evidence>
<keyword evidence="2" id="KW-0673">Quorum sensing</keyword>
<evidence type="ECO:0000256" key="5">
    <source>
        <dbReference type="ARBA" id="ARBA00022801"/>
    </source>
</evidence>
<keyword evidence="3" id="KW-0645">Protease</keyword>
<dbReference type="STRING" id="172713.GCA_001705305_03845"/>
<dbReference type="GO" id="GO:0016020">
    <property type="term" value="C:membrane"/>
    <property type="evidence" value="ECO:0007669"/>
    <property type="project" value="InterPro"/>
</dbReference>
<evidence type="ECO:0000256" key="7">
    <source>
        <dbReference type="ARBA" id="ARBA00023136"/>
    </source>
</evidence>
<evidence type="ECO:0000256" key="4">
    <source>
        <dbReference type="ARBA" id="ARBA00022692"/>
    </source>
</evidence>
<accession>A0A222WM69</accession>
<dbReference type="GO" id="GO:0008233">
    <property type="term" value="F:peptidase activity"/>
    <property type="evidence" value="ECO:0007669"/>
    <property type="project" value="UniProtKB-KW"/>
</dbReference>
<sequence length="169" mass="18207">MIETLALRMATHIKSTIPDHPASVAVLKHSLSIVLNVAFIVCLTMGAALLTGKVKEASLMLVMFAILRQITGGIHLKTGIGCVLVTSIVCTALSFFTLSYKLSIGATILSIILILIYAPSGIEKQSRIPKRYYPLLKTIAVLLVGTNLVFASSILAISFLIQSITLIRR</sequence>
<organism evidence="9 10">
    <name type="scientific">Paenibacillus kribbensis</name>
    <dbReference type="NCBI Taxonomy" id="172713"/>
    <lineage>
        <taxon>Bacteria</taxon>
        <taxon>Bacillati</taxon>
        <taxon>Bacillota</taxon>
        <taxon>Bacilli</taxon>
        <taxon>Bacillales</taxon>
        <taxon>Paenibacillaceae</taxon>
        <taxon>Paenibacillus</taxon>
    </lineage>
</organism>
<keyword evidence="4 8" id="KW-0812">Transmembrane</keyword>
<keyword evidence="10" id="KW-1185">Reference proteome</keyword>
<evidence type="ECO:0000313" key="9">
    <source>
        <dbReference type="EMBL" id="ASR47225.1"/>
    </source>
</evidence>
<evidence type="ECO:0000256" key="3">
    <source>
        <dbReference type="ARBA" id="ARBA00022670"/>
    </source>
</evidence>
<protein>
    <submittedName>
        <fullName evidence="9">Accessory regulator AgrB</fullName>
    </submittedName>
</protein>
<keyword evidence="6 8" id="KW-1133">Transmembrane helix</keyword>
<dbReference type="InterPro" id="IPR006741">
    <property type="entry name" value="AgrB"/>
</dbReference>
<keyword evidence="7 8" id="KW-0472">Membrane</keyword>
<evidence type="ECO:0000313" key="10">
    <source>
        <dbReference type="Proteomes" id="UP000214666"/>
    </source>
</evidence>
<proteinExistence type="predicted"/>
<reference evidence="9 10" key="1">
    <citation type="submission" date="2017-03" db="EMBL/GenBank/DDBJ databases">
        <title>Complete genome sequence of Paenibacillus Kribbensis producing bioflocculants.</title>
        <authorList>
            <person name="Lee H.-G."/>
            <person name="Oh H.-M."/>
        </authorList>
    </citation>
    <scope>NUCLEOTIDE SEQUENCE [LARGE SCALE GENOMIC DNA]</scope>
    <source>
        <strain evidence="9 10">AM49</strain>
    </source>
</reference>
<dbReference type="KEGG" id="pkb:B4V02_11290"/>
<evidence type="ECO:0000256" key="6">
    <source>
        <dbReference type="ARBA" id="ARBA00022989"/>
    </source>
</evidence>
<dbReference type="EMBL" id="CP020028">
    <property type="protein sequence ID" value="ASR47225.1"/>
    <property type="molecule type" value="Genomic_DNA"/>
</dbReference>
<dbReference type="Pfam" id="PF04647">
    <property type="entry name" value="AgrB"/>
    <property type="match status" value="1"/>
</dbReference>
<dbReference type="GO" id="GO:0006508">
    <property type="term" value="P:proteolysis"/>
    <property type="evidence" value="ECO:0007669"/>
    <property type="project" value="UniProtKB-KW"/>
</dbReference>
<keyword evidence="1" id="KW-1003">Cell membrane</keyword>
<name>A0A222WM69_9BACL</name>
<feature type="transmembrane region" description="Helical" evidence="8">
    <location>
        <begin position="139"/>
        <end position="161"/>
    </location>
</feature>
<feature type="transmembrane region" description="Helical" evidence="8">
    <location>
        <begin position="102"/>
        <end position="118"/>
    </location>
</feature>
<evidence type="ECO:0000256" key="1">
    <source>
        <dbReference type="ARBA" id="ARBA00022475"/>
    </source>
</evidence>
<dbReference type="AlphaFoldDB" id="A0A222WM69"/>
<dbReference type="SMART" id="SM00793">
    <property type="entry name" value="AgrB"/>
    <property type="match status" value="1"/>
</dbReference>
<evidence type="ECO:0000256" key="2">
    <source>
        <dbReference type="ARBA" id="ARBA00022654"/>
    </source>
</evidence>
<dbReference type="GO" id="GO:0009372">
    <property type="term" value="P:quorum sensing"/>
    <property type="evidence" value="ECO:0007669"/>
    <property type="project" value="UniProtKB-KW"/>
</dbReference>
<gene>
    <name evidence="9" type="ORF">B4V02_11290</name>
</gene>
<keyword evidence="5" id="KW-0378">Hydrolase</keyword>
<dbReference type="Proteomes" id="UP000214666">
    <property type="component" value="Chromosome"/>
</dbReference>
<feature type="transmembrane region" description="Helical" evidence="8">
    <location>
        <begin position="33"/>
        <end position="54"/>
    </location>
</feature>